<dbReference type="OrthoDB" id="9762324at2"/>
<name>A0A4V2ZSZ7_9BACL</name>
<evidence type="ECO:0000256" key="2">
    <source>
        <dbReference type="ARBA" id="ARBA00022723"/>
    </source>
</evidence>
<dbReference type="GO" id="GO:0004065">
    <property type="term" value="F:arylsulfatase activity"/>
    <property type="evidence" value="ECO:0007669"/>
    <property type="project" value="TreeGrafter"/>
</dbReference>
<evidence type="ECO:0000313" key="7">
    <source>
        <dbReference type="Proteomes" id="UP000295636"/>
    </source>
</evidence>
<evidence type="ECO:0000259" key="5">
    <source>
        <dbReference type="Pfam" id="PF00884"/>
    </source>
</evidence>
<dbReference type="PROSITE" id="PS00523">
    <property type="entry name" value="SULFATASE_1"/>
    <property type="match status" value="1"/>
</dbReference>
<dbReference type="EMBL" id="SMRT01000011">
    <property type="protein sequence ID" value="TDF95124.1"/>
    <property type="molecule type" value="Genomic_DNA"/>
</dbReference>
<comment type="caution">
    <text evidence="6">The sequence shown here is derived from an EMBL/GenBank/DDBJ whole genome shotgun (WGS) entry which is preliminary data.</text>
</comment>
<organism evidence="6 7">
    <name type="scientific">Paenibacillus piri</name>
    <dbReference type="NCBI Taxonomy" id="2547395"/>
    <lineage>
        <taxon>Bacteria</taxon>
        <taxon>Bacillati</taxon>
        <taxon>Bacillota</taxon>
        <taxon>Bacilli</taxon>
        <taxon>Bacillales</taxon>
        <taxon>Paenibacillaceae</taxon>
        <taxon>Paenibacillus</taxon>
    </lineage>
</organism>
<evidence type="ECO:0000256" key="4">
    <source>
        <dbReference type="ARBA" id="ARBA00022837"/>
    </source>
</evidence>
<dbReference type="Gene3D" id="3.40.720.10">
    <property type="entry name" value="Alkaline Phosphatase, subunit A"/>
    <property type="match status" value="1"/>
</dbReference>
<dbReference type="InterPro" id="IPR024607">
    <property type="entry name" value="Sulfatase_CS"/>
</dbReference>
<dbReference type="AlphaFoldDB" id="A0A4V2ZSZ7"/>
<evidence type="ECO:0000256" key="1">
    <source>
        <dbReference type="ARBA" id="ARBA00008779"/>
    </source>
</evidence>
<keyword evidence="2" id="KW-0479">Metal-binding</keyword>
<keyword evidence="3" id="KW-0378">Hydrolase</keyword>
<reference evidence="6 7" key="1">
    <citation type="submission" date="2019-03" db="EMBL/GenBank/DDBJ databases">
        <title>This is whole genome sequence of Paenibacillus sp MS74 strain.</title>
        <authorList>
            <person name="Trinh H.N."/>
        </authorList>
    </citation>
    <scope>NUCLEOTIDE SEQUENCE [LARGE SCALE GENOMIC DNA]</scope>
    <source>
        <strain evidence="6 7">MS74</strain>
    </source>
</reference>
<dbReference type="CDD" id="cd16034">
    <property type="entry name" value="sulfatase_like"/>
    <property type="match status" value="1"/>
</dbReference>
<dbReference type="InterPro" id="IPR000917">
    <property type="entry name" value="Sulfatase_N"/>
</dbReference>
<proteinExistence type="inferred from homology"/>
<keyword evidence="7" id="KW-1185">Reference proteome</keyword>
<comment type="similarity">
    <text evidence="1">Belongs to the sulfatase family.</text>
</comment>
<dbReference type="PANTHER" id="PTHR42693">
    <property type="entry name" value="ARYLSULFATASE FAMILY MEMBER"/>
    <property type="match status" value="1"/>
</dbReference>
<dbReference type="SUPFAM" id="SSF53649">
    <property type="entry name" value="Alkaline phosphatase-like"/>
    <property type="match status" value="1"/>
</dbReference>
<gene>
    <name evidence="6" type="ORF">E1757_21555</name>
</gene>
<keyword evidence="4" id="KW-0106">Calcium</keyword>
<sequence>MSDLCDEKQVLCRNRRQARFTAASGGISGGGAGGRCVFSACPDRIKTIGDESMMATLQASERRKQNVIWIFGDQHRAQALGCNGDPNVLTPNIDNLAAAGVNFDRALTGFPLCCPSRGTLLTGRYAHKVVPGHEYQLPAEQPTIANVLNDNGYHTAYFGKWHLDGFHEREGRAAFHIIPPERRGGFQEWVGYENNNSQWDCWVHGGEGEHAFHRRLPGFETDALTDMFISYIKNRGQKRAAGEDQPFFAVLSVQPPHDPYIAPSEMRGRHNPARVQLRPNVPQIPRLLQQARNELAGYYAMIENLDWNVGRIRAALDDLGLAFDTHIVFFSDHGDMHGSQGQFRKTSPWEESIRVPMIISGEQPFYGRKTGRSPVLFSNVDIAPTTLGLCGINKPDWMDGTDYSSRRIGARSSDNEPDSAYLQCVVPTGHGHSVDRAWRGIVTNDGWKYVCFEQLPWLMFNLNEDPYEQSNLAHNSAYHAERKKLNDRLQEWIDATGDRFALPTY</sequence>
<dbReference type="PANTHER" id="PTHR42693:SF53">
    <property type="entry name" value="ENDO-4-O-SULFATASE"/>
    <property type="match status" value="1"/>
</dbReference>
<dbReference type="GO" id="GO:0046872">
    <property type="term" value="F:metal ion binding"/>
    <property type="evidence" value="ECO:0007669"/>
    <property type="project" value="UniProtKB-KW"/>
</dbReference>
<dbReference type="Proteomes" id="UP000295636">
    <property type="component" value="Unassembled WGS sequence"/>
</dbReference>
<protein>
    <recommendedName>
        <fullName evidence="5">Sulfatase N-terminal domain-containing protein</fullName>
    </recommendedName>
</protein>
<dbReference type="InterPro" id="IPR017850">
    <property type="entry name" value="Alkaline_phosphatase_core_sf"/>
</dbReference>
<accession>A0A4V2ZSZ7</accession>
<feature type="domain" description="Sulfatase N-terminal" evidence="5">
    <location>
        <begin position="65"/>
        <end position="392"/>
    </location>
</feature>
<dbReference type="Pfam" id="PF00884">
    <property type="entry name" value="Sulfatase"/>
    <property type="match status" value="1"/>
</dbReference>
<evidence type="ECO:0000256" key="3">
    <source>
        <dbReference type="ARBA" id="ARBA00022801"/>
    </source>
</evidence>
<evidence type="ECO:0000313" key="6">
    <source>
        <dbReference type="EMBL" id="TDF95124.1"/>
    </source>
</evidence>
<dbReference type="InterPro" id="IPR050738">
    <property type="entry name" value="Sulfatase"/>
</dbReference>